<comment type="caution">
    <text evidence="2">The sequence shown here is derived from an EMBL/GenBank/DDBJ whole genome shotgun (WGS) entry which is preliminary data.</text>
</comment>
<keyword evidence="1" id="KW-0812">Transmembrane</keyword>
<accession>A0A4U6QJD9</accession>
<evidence type="ECO:0008006" key="4">
    <source>
        <dbReference type="Google" id="ProtNLM"/>
    </source>
</evidence>
<evidence type="ECO:0000256" key="1">
    <source>
        <dbReference type="SAM" id="Phobius"/>
    </source>
</evidence>
<proteinExistence type="predicted"/>
<evidence type="ECO:0000313" key="2">
    <source>
        <dbReference type="EMBL" id="TKV60594.1"/>
    </source>
</evidence>
<dbReference type="OrthoDB" id="4838646at2"/>
<protein>
    <recommendedName>
        <fullName evidence="4">ABC transporter permease</fullName>
    </recommendedName>
</protein>
<dbReference type="AlphaFoldDB" id="A0A4U6QJD9"/>
<evidence type="ECO:0000313" key="3">
    <source>
        <dbReference type="Proteomes" id="UP000306985"/>
    </source>
</evidence>
<name>A0A4U6QJD9_9ACTN</name>
<gene>
    <name evidence="2" type="ORF">FDO65_02535</name>
</gene>
<keyword evidence="1" id="KW-1133">Transmembrane helix</keyword>
<keyword evidence="1" id="KW-0472">Membrane</keyword>
<sequence length="101" mass="11147">MIAIVTVLPAFPLGLLVRDRRVAVGIYLAAYLYCFTFQSAYLVRGWVLGDDTAFRRPADYSVDYLAVSLLVLAVGVALVLLGGRVAMRRRRRATGVDLDAR</sequence>
<feature type="transmembrane region" description="Helical" evidence="1">
    <location>
        <begin position="22"/>
        <end position="44"/>
    </location>
</feature>
<reference evidence="2 3" key="1">
    <citation type="submission" date="2019-05" db="EMBL/GenBank/DDBJ databases">
        <title>Nakamurella sp. N5BH11, whole genome shotgun sequence.</title>
        <authorList>
            <person name="Tuo L."/>
        </authorList>
    </citation>
    <scope>NUCLEOTIDE SEQUENCE [LARGE SCALE GENOMIC DNA]</scope>
    <source>
        <strain evidence="2 3">N5BH11</strain>
    </source>
</reference>
<dbReference type="Proteomes" id="UP000306985">
    <property type="component" value="Unassembled WGS sequence"/>
</dbReference>
<feature type="transmembrane region" description="Helical" evidence="1">
    <location>
        <begin position="64"/>
        <end position="82"/>
    </location>
</feature>
<keyword evidence="3" id="KW-1185">Reference proteome</keyword>
<organism evidence="2 3">
    <name type="scientific">Nakamurella flava</name>
    <dbReference type="NCBI Taxonomy" id="2576308"/>
    <lineage>
        <taxon>Bacteria</taxon>
        <taxon>Bacillati</taxon>
        <taxon>Actinomycetota</taxon>
        <taxon>Actinomycetes</taxon>
        <taxon>Nakamurellales</taxon>
        <taxon>Nakamurellaceae</taxon>
        <taxon>Nakamurella</taxon>
    </lineage>
</organism>
<dbReference type="EMBL" id="SZZH01000001">
    <property type="protein sequence ID" value="TKV60594.1"/>
    <property type="molecule type" value="Genomic_DNA"/>
</dbReference>
<dbReference type="RefSeq" id="WP_137447898.1">
    <property type="nucleotide sequence ID" value="NZ_SZZH01000001.1"/>
</dbReference>